<feature type="transmembrane region" description="Helical" evidence="6">
    <location>
        <begin position="405"/>
        <end position="426"/>
    </location>
</feature>
<keyword evidence="4 6" id="KW-1133">Transmembrane helix</keyword>
<feature type="transmembrane region" description="Helical" evidence="6">
    <location>
        <begin position="310"/>
        <end position="330"/>
    </location>
</feature>
<organism evidence="8 9">
    <name type="scientific">Ferrimonas gelatinilytica</name>
    <dbReference type="NCBI Taxonomy" id="1255257"/>
    <lineage>
        <taxon>Bacteria</taxon>
        <taxon>Pseudomonadati</taxon>
        <taxon>Pseudomonadota</taxon>
        <taxon>Gammaproteobacteria</taxon>
        <taxon>Alteromonadales</taxon>
        <taxon>Ferrimonadaceae</taxon>
        <taxon>Ferrimonas</taxon>
    </lineage>
</organism>
<evidence type="ECO:0000256" key="1">
    <source>
        <dbReference type="ARBA" id="ARBA00004127"/>
    </source>
</evidence>
<evidence type="ECO:0000313" key="8">
    <source>
        <dbReference type="EMBL" id="GAA5187655.1"/>
    </source>
</evidence>
<dbReference type="InterPro" id="IPR050495">
    <property type="entry name" value="ATG22/LtaA_families"/>
</dbReference>
<feature type="transmembrane region" description="Helical" evidence="6">
    <location>
        <begin position="14"/>
        <end position="36"/>
    </location>
</feature>
<evidence type="ECO:0000256" key="2">
    <source>
        <dbReference type="ARBA" id="ARBA00022448"/>
    </source>
</evidence>
<dbReference type="InterPro" id="IPR020846">
    <property type="entry name" value="MFS_dom"/>
</dbReference>
<sequence>MDERKRMAGRKREIFGWAMFDVANSAYTTVVITLVYSAFFVDYLVPEQSPWRNSLWGFAMAVSSLLAMMLAPIMGALVDLYGGKKRMLMMSLWLCALATGLLYFVGPGGLIWALGLIVISNTAWMLSEVFCAAYLTDLADERSMGWISGLGWGLGYLGGLASLVWVLFGIIQVTPERDLNLYIHQNQLAMVAVAAFLVLVSLPSLWWLRERRPMASNIRWQRIWPRLHQRLNASWHLRQSLPVLWRFLGIFTLYSAGMAIIIKFFGIYLASELSLTPGEKTAIFLALQLSALLGALLFGVLERAIGPKATVILTLLWWAAGVLCIFYLKPLAQWTGQTQNDLFMLCSVMAGAGLGATQSASRTLVGLLAPRGWSSLVFGLWGVCSRASAILGSLAFALVADLLSLRQGLLVILAFFLIGALLLLFLPYQRGREQALTLVQ</sequence>
<feature type="domain" description="Major facilitator superfamily (MFS) profile" evidence="7">
    <location>
        <begin position="243"/>
        <end position="440"/>
    </location>
</feature>
<evidence type="ECO:0000256" key="5">
    <source>
        <dbReference type="ARBA" id="ARBA00023136"/>
    </source>
</evidence>
<proteinExistence type="predicted"/>
<reference evidence="9" key="1">
    <citation type="journal article" date="2019" name="Int. J. Syst. Evol. Microbiol.">
        <title>The Global Catalogue of Microorganisms (GCM) 10K type strain sequencing project: providing services to taxonomists for standard genome sequencing and annotation.</title>
        <authorList>
            <consortium name="The Broad Institute Genomics Platform"/>
            <consortium name="The Broad Institute Genome Sequencing Center for Infectious Disease"/>
            <person name="Wu L."/>
            <person name="Ma J."/>
        </authorList>
    </citation>
    <scope>NUCLEOTIDE SEQUENCE [LARGE SCALE GENOMIC DNA]</scope>
    <source>
        <strain evidence="9">JCM 18720</strain>
    </source>
</reference>
<feature type="transmembrane region" description="Helical" evidence="6">
    <location>
        <begin position="147"/>
        <end position="168"/>
    </location>
</feature>
<dbReference type="Pfam" id="PF11700">
    <property type="entry name" value="ATG22"/>
    <property type="match status" value="2"/>
</dbReference>
<dbReference type="InterPro" id="IPR036259">
    <property type="entry name" value="MFS_trans_sf"/>
</dbReference>
<comment type="subcellular location">
    <subcellularLocation>
        <location evidence="1">Endomembrane system</location>
        <topology evidence="1">Multi-pass membrane protein</topology>
    </subcellularLocation>
</comment>
<dbReference type="PANTHER" id="PTHR23519:SF1">
    <property type="entry name" value="AUTOPHAGY-RELATED PROTEIN 22"/>
    <property type="match status" value="1"/>
</dbReference>
<dbReference type="Proteomes" id="UP001501600">
    <property type="component" value="Unassembled WGS sequence"/>
</dbReference>
<evidence type="ECO:0000259" key="7">
    <source>
        <dbReference type="PROSITE" id="PS50850"/>
    </source>
</evidence>
<keyword evidence="2" id="KW-0813">Transport</keyword>
<keyword evidence="3 6" id="KW-0812">Transmembrane</keyword>
<dbReference type="PANTHER" id="PTHR23519">
    <property type="entry name" value="AUTOPHAGY-RELATED PROTEIN 22"/>
    <property type="match status" value="1"/>
</dbReference>
<dbReference type="EMBL" id="BAABLF010000005">
    <property type="protein sequence ID" value="GAA5187655.1"/>
    <property type="molecule type" value="Genomic_DNA"/>
</dbReference>
<feature type="transmembrane region" description="Helical" evidence="6">
    <location>
        <begin position="377"/>
        <end position="399"/>
    </location>
</feature>
<feature type="transmembrane region" description="Helical" evidence="6">
    <location>
        <begin position="282"/>
        <end position="301"/>
    </location>
</feature>
<dbReference type="SUPFAM" id="SSF103473">
    <property type="entry name" value="MFS general substrate transporter"/>
    <property type="match status" value="1"/>
</dbReference>
<feature type="transmembrane region" description="Helical" evidence="6">
    <location>
        <begin position="342"/>
        <end position="365"/>
    </location>
</feature>
<name>A0ABP9RX41_9GAMM</name>
<feature type="transmembrane region" description="Helical" evidence="6">
    <location>
        <begin position="188"/>
        <end position="208"/>
    </location>
</feature>
<dbReference type="PROSITE" id="PS50850">
    <property type="entry name" value="MFS"/>
    <property type="match status" value="1"/>
</dbReference>
<feature type="transmembrane region" description="Helical" evidence="6">
    <location>
        <begin position="111"/>
        <end position="135"/>
    </location>
</feature>
<feature type="transmembrane region" description="Helical" evidence="6">
    <location>
        <begin position="56"/>
        <end position="80"/>
    </location>
</feature>
<gene>
    <name evidence="8" type="ORF">GCM10025772_05770</name>
</gene>
<protein>
    <submittedName>
        <fullName evidence="8">MFS transporter</fullName>
    </submittedName>
</protein>
<evidence type="ECO:0000256" key="6">
    <source>
        <dbReference type="SAM" id="Phobius"/>
    </source>
</evidence>
<evidence type="ECO:0000313" key="9">
    <source>
        <dbReference type="Proteomes" id="UP001501600"/>
    </source>
</evidence>
<comment type="caution">
    <text evidence="8">The sequence shown here is derived from an EMBL/GenBank/DDBJ whole genome shotgun (WGS) entry which is preliminary data.</text>
</comment>
<feature type="transmembrane region" description="Helical" evidence="6">
    <location>
        <begin position="87"/>
        <end position="105"/>
    </location>
</feature>
<evidence type="ECO:0000256" key="3">
    <source>
        <dbReference type="ARBA" id="ARBA00022692"/>
    </source>
</evidence>
<feature type="transmembrane region" description="Helical" evidence="6">
    <location>
        <begin position="243"/>
        <end position="270"/>
    </location>
</feature>
<accession>A0ABP9RX41</accession>
<evidence type="ECO:0000256" key="4">
    <source>
        <dbReference type="ARBA" id="ARBA00022989"/>
    </source>
</evidence>
<keyword evidence="5 6" id="KW-0472">Membrane</keyword>
<keyword evidence="9" id="KW-1185">Reference proteome</keyword>
<dbReference type="Gene3D" id="1.20.1250.20">
    <property type="entry name" value="MFS general substrate transporter like domains"/>
    <property type="match status" value="2"/>
</dbReference>
<dbReference type="InterPro" id="IPR024671">
    <property type="entry name" value="Atg22-like"/>
</dbReference>